<evidence type="ECO:0000256" key="1">
    <source>
        <dbReference type="SAM" id="MobiDB-lite"/>
    </source>
</evidence>
<dbReference type="OrthoDB" id="4350561at2"/>
<gene>
    <name evidence="3" type="ORF">FHX73_114667</name>
</gene>
<keyword evidence="2" id="KW-0472">Membrane</keyword>
<dbReference type="RefSeq" id="WP_145906832.1">
    <property type="nucleotide sequence ID" value="NZ_BAAAMZ010000003.1"/>
</dbReference>
<feature type="transmembrane region" description="Helical" evidence="2">
    <location>
        <begin position="12"/>
        <end position="32"/>
    </location>
</feature>
<sequence length="436" mass="46139">MSSLSGVRANPVLRVLFVLVVVLLTVLVFQVVQRQNGSTPEPTLPSAQLQAELVTAPTGAQPFSRDAYGPDGLLDRDQFVGHLFVQSGQAAERSNLDSEGFKYAAEVNWNAPDGTQAAVFLAQFAHSSGAKDFAASVAQATSQQQSPATPLFAVDGVPHAQRWTAGRLDHEGDVWQQAWLIDRNIVANVHYFTAGSPDTPGLTRLVTAQYARLQAATATASPMPTASPTTPTPLGGAKPASAGPADQARLQGDLVAPPSGSDPWPVDDQNGPVGVLTLPQFMKRFGADDAKARITDEQVDRGFQYAVRENWTDANDEQADLQLIQFAGTAGAQSFLLDCQASVKAEVGSADVYDVPDSGGATAYIHPELDDQGNRWTEAYLAVGNIAVELDSYTPTNIDRDSLTALLQQEYTKLMADPTVAAAAKAAPALPSADPS</sequence>
<evidence type="ECO:0000256" key="2">
    <source>
        <dbReference type="SAM" id="Phobius"/>
    </source>
</evidence>
<keyword evidence="2" id="KW-1133">Transmembrane helix</keyword>
<evidence type="ECO:0000313" key="3">
    <source>
        <dbReference type="EMBL" id="TWG00787.1"/>
    </source>
</evidence>
<dbReference type="EMBL" id="VIWT01000001">
    <property type="protein sequence ID" value="TWG00787.1"/>
    <property type="molecule type" value="Genomic_DNA"/>
</dbReference>
<name>A0A561UN59_9ACTN</name>
<protein>
    <submittedName>
        <fullName evidence="3">Uncharacterized protein</fullName>
    </submittedName>
</protein>
<organism evidence="3 4">
    <name type="scientific">Kitasatospora viridis</name>
    <dbReference type="NCBI Taxonomy" id="281105"/>
    <lineage>
        <taxon>Bacteria</taxon>
        <taxon>Bacillati</taxon>
        <taxon>Actinomycetota</taxon>
        <taxon>Actinomycetes</taxon>
        <taxon>Kitasatosporales</taxon>
        <taxon>Streptomycetaceae</taxon>
        <taxon>Kitasatospora</taxon>
    </lineage>
</organism>
<accession>A0A561UN59</accession>
<dbReference type="AlphaFoldDB" id="A0A561UN59"/>
<comment type="caution">
    <text evidence="3">The sequence shown here is derived from an EMBL/GenBank/DDBJ whole genome shotgun (WGS) entry which is preliminary data.</text>
</comment>
<keyword evidence="4" id="KW-1185">Reference proteome</keyword>
<keyword evidence="2" id="KW-0812">Transmembrane</keyword>
<proteinExistence type="predicted"/>
<feature type="region of interest" description="Disordered" evidence="1">
    <location>
        <begin position="217"/>
        <end position="246"/>
    </location>
</feature>
<reference evidence="3 4" key="1">
    <citation type="submission" date="2019-06" db="EMBL/GenBank/DDBJ databases">
        <title>Sequencing the genomes of 1000 actinobacteria strains.</title>
        <authorList>
            <person name="Klenk H.-P."/>
        </authorList>
    </citation>
    <scope>NUCLEOTIDE SEQUENCE [LARGE SCALE GENOMIC DNA]</scope>
    <source>
        <strain evidence="3 4">DSM 44826</strain>
    </source>
</reference>
<evidence type="ECO:0000313" key="4">
    <source>
        <dbReference type="Proteomes" id="UP000317940"/>
    </source>
</evidence>
<feature type="compositionally biased region" description="Low complexity" evidence="1">
    <location>
        <begin position="217"/>
        <end position="233"/>
    </location>
</feature>
<dbReference type="Proteomes" id="UP000317940">
    <property type="component" value="Unassembled WGS sequence"/>
</dbReference>